<reference evidence="2" key="1">
    <citation type="submission" date="2020-02" db="EMBL/GenBank/DDBJ databases">
        <authorList>
            <person name="Meier V. D."/>
        </authorList>
    </citation>
    <scope>NUCLEOTIDE SEQUENCE</scope>
    <source>
        <strain evidence="2">AVDCRST_MAG76</strain>
    </source>
</reference>
<dbReference type="AlphaFoldDB" id="A0A6J4J6S2"/>
<dbReference type="EMBL" id="CADCSZ010000201">
    <property type="protein sequence ID" value="CAA9270989.1"/>
    <property type="molecule type" value="Genomic_DNA"/>
</dbReference>
<sequence>MEADDEADHGVQPGPAAAERAEKAFVAGLIARGEAAQPDEHGRLPAGATHELVEDDEGNVTVKRRRFSAF</sequence>
<evidence type="ECO:0000313" key="2">
    <source>
        <dbReference type="EMBL" id="CAA9270989.1"/>
    </source>
</evidence>
<evidence type="ECO:0000256" key="1">
    <source>
        <dbReference type="SAM" id="MobiDB-lite"/>
    </source>
</evidence>
<organism evidence="2">
    <name type="scientific">uncultured Acidimicrobiales bacterium</name>
    <dbReference type="NCBI Taxonomy" id="310071"/>
    <lineage>
        <taxon>Bacteria</taxon>
        <taxon>Bacillati</taxon>
        <taxon>Actinomycetota</taxon>
        <taxon>Acidimicrobiia</taxon>
        <taxon>Acidimicrobiales</taxon>
        <taxon>environmental samples</taxon>
    </lineage>
</organism>
<feature type="region of interest" description="Disordered" evidence="1">
    <location>
        <begin position="1"/>
        <end position="20"/>
    </location>
</feature>
<accession>A0A6J4J6S2</accession>
<name>A0A6J4J6S2_9ACTN</name>
<proteinExistence type="predicted"/>
<gene>
    <name evidence="2" type="ORF">AVDCRST_MAG76-3370</name>
</gene>
<protein>
    <submittedName>
        <fullName evidence="2">Uncharacterized protein</fullName>
    </submittedName>
</protein>